<sequence length="70" mass="7587">MSIWGDGDSTPTSWGEVRQSLSSSSVVGQPNAREMELAKHCFFQIMKAVETTPMSGQLQRKESGANSPAE</sequence>
<dbReference type="KEGG" id="ker:91106187"/>
<dbReference type="AlphaFoldDB" id="A0AAX4KV90"/>
<gene>
    <name evidence="2" type="ORF">V865_007386</name>
</gene>
<protein>
    <submittedName>
        <fullName evidence="2">Uncharacterized protein</fullName>
    </submittedName>
</protein>
<reference evidence="2 3" key="1">
    <citation type="submission" date="2024-01" db="EMBL/GenBank/DDBJ databases">
        <title>Comparative genomics of Cryptococcus and Kwoniella reveals pathogenesis evolution and contrasting modes of karyotype evolution via chromosome fusion or intercentromeric recombination.</title>
        <authorList>
            <person name="Coelho M.A."/>
            <person name="David-Palma M."/>
            <person name="Shea T."/>
            <person name="Bowers K."/>
            <person name="McGinley-Smith S."/>
            <person name="Mohammad A.W."/>
            <person name="Gnirke A."/>
            <person name="Yurkov A.M."/>
            <person name="Nowrousian M."/>
            <person name="Sun S."/>
            <person name="Cuomo C.A."/>
            <person name="Heitman J."/>
        </authorList>
    </citation>
    <scope>NUCLEOTIDE SEQUENCE [LARGE SCALE GENOMIC DNA]</scope>
    <source>
        <strain evidence="2 3">PYCC6329</strain>
    </source>
</reference>
<feature type="compositionally biased region" description="Polar residues" evidence="1">
    <location>
        <begin position="9"/>
        <end position="28"/>
    </location>
</feature>
<feature type="region of interest" description="Disordered" evidence="1">
    <location>
        <begin position="1"/>
        <end position="30"/>
    </location>
</feature>
<evidence type="ECO:0000256" key="1">
    <source>
        <dbReference type="SAM" id="MobiDB-lite"/>
    </source>
</evidence>
<keyword evidence="3" id="KW-1185">Reference proteome</keyword>
<dbReference type="Proteomes" id="UP001358614">
    <property type="component" value="Chromosome 2"/>
</dbReference>
<dbReference type="GeneID" id="91106187"/>
<evidence type="ECO:0000313" key="3">
    <source>
        <dbReference type="Proteomes" id="UP001358614"/>
    </source>
</evidence>
<dbReference type="RefSeq" id="XP_066087230.1">
    <property type="nucleotide sequence ID" value="XM_066231133.1"/>
</dbReference>
<evidence type="ECO:0000313" key="2">
    <source>
        <dbReference type="EMBL" id="WWD09263.1"/>
    </source>
</evidence>
<name>A0AAX4KV90_9TREE</name>
<proteinExistence type="predicted"/>
<accession>A0AAX4KV90</accession>
<organism evidence="2 3">
    <name type="scientific">Kwoniella europaea PYCC6329</name>
    <dbReference type="NCBI Taxonomy" id="1423913"/>
    <lineage>
        <taxon>Eukaryota</taxon>
        <taxon>Fungi</taxon>
        <taxon>Dikarya</taxon>
        <taxon>Basidiomycota</taxon>
        <taxon>Agaricomycotina</taxon>
        <taxon>Tremellomycetes</taxon>
        <taxon>Tremellales</taxon>
        <taxon>Cryptococcaceae</taxon>
        <taxon>Kwoniella</taxon>
    </lineage>
</organism>
<dbReference type="EMBL" id="CP144090">
    <property type="protein sequence ID" value="WWD09263.1"/>
    <property type="molecule type" value="Genomic_DNA"/>
</dbReference>